<evidence type="ECO:0000256" key="10">
    <source>
        <dbReference type="ARBA" id="ARBA00022982"/>
    </source>
</evidence>
<evidence type="ECO:0000256" key="8">
    <source>
        <dbReference type="ARBA" id="ARBA00022723"/>
    </source>
</evidence>
<dbReference type="GO" id="GO:0004129">
    <property type="term" value="F:cytochrome-c oxidase activity"/>
    <property type="evidence" value="ECO:0007669"/>
    <property type="project" value="UniProtKB-EC"/>
</dbReference>
<keyword evidence="13" id="KW-0186">Copper</keyword>
<dbReference type="InterPro" id="IPR008972">
    <property type="entry name" value="Cupredoxin"/>
</dbReference>
<evidence type="ECO:0000256" key="7">
    <source>
        <dbReference type="ARBA" id="ARBA00022692"/>
    </source>
</evidence>
<feature type="transmembrane region" description="Helical" evidence="19">
    <location>
        <begin position="69"/>
        <end position="91"/>
    </location>
</feature>
<reference evidence="22 23" key="1">
    <citation type="submission" date="2018-07" db="EMBL/GenBank/DDBJ databases">
        <authorList>
            <person name="Quirk P.G."/>
            <person name="Krulwich T.A."/>
        </authorList>
    </citation>
    <scope>NUCLEOTIDE SEQUENCE [LARGE SCALE GENOMIC DNA]</scope>
    <source>
        <strain evidence="22 23">CC-BB4</strain>
    </source>
</reference>
<feature type="domain" description="Cytochrome oxidase subunit II copper A binding" evidence="20">
    <location>
        <begin position="98"/>
        <end position="209"/>
    </location>
</feature>
<dbReference type="GO" id="GO:0042773">
    <property type="term" value="P:ATP synthesis coupled electron transport"/>
    <property type="evidence" value="ECO:0007669"/>
    <property type="project" value="TreeGrafter"/>
</dbReference>
<evidence type="ECO:0000259" key="21">
    <source>
        <dbReference type="PROSITE" id="PS51007"/>
    </source>
</evidence>
<keyword evidence="14 19" id="KW-0472">Membrane</keyword>
<accession>A0A345ZZE8</accession>
<keyword evidence="4" id="KW-0813">Transport</keyword>
<dbReference type="GO" id="GO:0016491">
    <property type="term" value="F:oxidoreductase activity"/>
    <property type="evidence" value="ECO:0007669"/>
    <property type="project" value="UniProtKB-KW"/>
</dbReference>
<keyword evidence="12 18" id="KW-0408">Iron</keyword>
<evidence type="ECO:0000256" key="16">
    <source>
        <dbReference type="ARBA" id="ARBA00031399"/>
    </source>
</evidence>
<comment type="similarity">
    <text evidence="2">Belongs to the cytochrome c oxidase subunit 2 family.</text>
</comment>
<dbReference type="SUPFAM" id="SSF46626">
    <property type="entry name" value="Cytochrome c"/>
    <property type="match status" value="1"/>
</dbReference>
<gene>
    <name evidence="22" type="primary">coxB</name>
    <name evidence="22" type="ORF">DW352_18265</name>
</gene>
<dbReference type="PROSITE" id="PS50857">
    <property type="entry name" value="COX2_CUA"/>
    <property type="match status" value="1"/>
</dbReference>
<keyword evidence="5 18" id="KW-0349">Heme</keyword>
<evidence type="ECO:0000256" key="11">
    <source>
        <dbReference type="ARBA" id="ARBA00022989"/>
    </source>
</evidence>
<evidence type="ECO:0000256" key="9">
    <source>
        <dbReference type="ARBA" id="ARBA00022967"/>
    </source>
</evidence>
<dbReference type="InterPro" id="IPR036909">
    <property type="entry name" value="Cyt_c-like_dom_sf"/>
</dbReference>
<dbReference type="InterPro" id="IPR036257">
    <property type="entry name" value="Cyt_c_oxidase_su2_TM_sf"/>
</dbReference>
<dbReference type="InterPro" id="IPR001505">
    <property type="entry name" value="Copper_CuA"/>
</dbReference>
<evidence type="ECO:0000256" key="12">
    <source>
        <dbReference type="ARBA" id="ARBA00023004"/>
    </source>
</evidence>
<dbReference type="Proteomes" id="UP000254889">
    <property type="component" value="Chromosome"/>
</dbReference>
<protein>
    <recommendedName>
        <fullName evidence="3">cytochrome-c oxidase</fullName>
        <ecNumber evidence="3">7.1.1.9</ecNumber>
    </recommendedName>
    <alternativeName>
        <fullName evidence="16">Cytochrome aa3 subunit 2</fullName>
    </alternativeName>
</protein>
<dbReference type="KEGG" id="ptaw:DW352_18265"/>
<keyword evidence="9" id="KW-1278">Translocase</keyword>
<evidence type="ECO:0000256" key="17">
    <source>
        <dbReference type="ARBA" id="ARBA00047816"/>
    </source>
</evidence>
<dbReference type="SUPFAM" id="SSF49503">
    <property type="entry name" value="Cupredoxins"/>
    <property type="match status" value="1"/>
</dbReference>
<dbReference type="SUPFAM" id="SSF81464">
    <property type="entry name" value="Cytochrome c oxidase subunit II-like, transmembrane region"/>
    <property type="match status" value="1"/>
</dbReference>
<comment type="subcellular location">
    <subcellularLocation>
        <location evidence="1">Membrane</location>
        <topology evidence="1">Multi-pass membrane protein</topology>
    </subcellularLocation>
</comment>
<evidence type="ECO:0000256" key="14">
    <source>
        <dbReference type="ARBA" id="ARBA00023136"/>
    </source>
</evidence>
<dbReference type="Pfam" id="PF00034">
    <property type="entry name" value="Cytochrom_C"/>
    <property type="match status" value="1"/>
</dbReference>
<dbReference type="InterPro" id="IPR009056">
    <property type="entry name" value="Cyt_c-like_dom"/>
</dbReference>
<dbReference type="Gene3D" id="1.10.287.90">
    <property type="match status" value="1"/>
</dbReference>
<evidence type="ECO:0000259" key="20">
    <source>
        <dbReference type="PROSITE" id="PS50857"/>
    </source>
</evidence>
<evidence type="ECO:0000256" key="13">
    <source>
        <dbReference type="ARBA" id="ARBA00023008"/>
    </source>
</evidence>
<dbReference type="EMBL" id="CP031417">
    <property type="protein sequence ID" value="AXK82295.1"/>
    <property type="molecule type" value="Genomic_DNA"/>
</dbReference>
<dbReference type="Pfam" id="PF00116">
    <property type="entry name" value="COX2"/>
    <property type="match status" value="1"/>
</dbReference>
<dbReference type="CDD" id="cd13915">
    <property type="entry name" value="CuRO_HCO_II_like_2"/>
    <property type="match status" value="1"/>
</dbReference>
<comment type="function">
    <text evidence="15">Subunits I and II form the functional core of the enzyme complex. Electrons originating in cytochrome c are transferred via heme a and Cu(A) to the binuclear center formed by heme a3 and Cu(B).</text>
</comment>
<dbReference type="InterPro" id="IPR014222">
    <property type="entry name" value="Cyt_c_oxidase_su2"/>
</dbReference>
<evidence type="ECO:0000256" key="3">
    <source>
        <dbReference type="ARBA" id="ARBA00012949"/>
    </source>
</evidence>
<keyword evidence="8 18" id="KW-0479">Metal-binding</keyword>
<feature type="domain" description="Cytochrome c" evidence="21">
    <location>
        <begin position="215"/>
        <end position="309"/>
    </location>
</feature>
<keyword evidence="10" id="KW-0249">Electron transport</keyword>
<evidence type="ECO:0000313" key="23">
    <source>
        <dbReference type="Proteomes" id="UP000254889"/>
    </source>
</evidence>
<keyword evidence="23" id="KW-1185">Reference proteome</keyword>
<dbReference type="Gene3D" id="1.10.760.10">
    <property type="entry name" value="Cytochrome c-like domain"/>
    <property type="match status" value="1"/>
</dbReference>
<proteinExistence type="inferred from homology"/>
<sequence length="316" mass="35383">MWRNWIPFWHSGASSYGGDVDLLFIGLLTVSLLVTALLFTLLLTFAICYRATRDADRGHRIKKSWHWEVGWTTATFVAFLGLFVWGATLYLRIFEAPDHALSIYVVAKQWMWKAQHPGGQREINELHIPVDRTVRLTLASQDVIHSFFVPAFRVKHDVVPGRYQSLWFKAERTGVFQLLCAEFCGTDHSAMTGRIVVMKPDDYTRWLSQQDVDGTLAAQGSALFRELGCSGCHMGTSTVRAPHLDGLYGRPVPLADGRVVVADERYIRDSILQPRAEVAAGYDPVMPSFAGRVDEEGLIKLVAYIKSLANGAEAKP</sequence>
<dbReference type="PANTHER" id="PTHR22888">
    <property type="entry name" value="CYTOCHROME C OXIDASE, SUBUNIT II"/>
    <property type="match status" value="1"/>
</dbReference>
<evidence type="ECO:0000256" key="19">
    <source>
        <dbReference type="SAM" id="Phobius"/>
    </source>
</evidence>
<keyword evidence="7 19" id="KW-0812">Transmembrane</keyword>
<dbReference type="Gene3D" id="2.60.40.420">
    <property type="entry name" value="Cupredoxins - blue copper proteins"/>
    <property type="match status" value="1"/>
</dbReference>
<dbReference type="GO" id="GO:0016020">
    <property type="term" value="C:membrane"/>
    <property type="evidence" value="ECO:0007669"/>
    <property type="project" value="UniProtKB-SubCell"/>
</dbReference>
<keyword evidence="11 19" id="KW-1133">Transmembrane helix</keyword>
<feature type="transmembrane region" description="Helical" evidence="19">
    <location>
        <begin position="22"/>
        <end position="48"/>
    </location>
</feature>
<comment type="catalytic activity">
    <reaction evidence="17">
        <text>4 Fe(II)-[cytochrome c] + O2 + 8 H(+)(in) = 4 Fe(III)-[cytochrome c] + 2 H2O + 4 H(+)(out)</text>
        <dbReference type="Rhea" id="RHEA:11436"/>
        <dbReference type="Rhea" id="RHEA-COMP:10350"/>
        <dbReference type="Rhea" id="RHEA-COMP:14399"/>
        <dbReference type="ChEBI" id="CHEBI:15377"/>
        <dbReference type="ChEBI" id="CHEBI:15378"/>
        <dbReference type="ChEBI" id="CHEBI:15379"/>
        <dbReference type="ChEBI" id="CHEBI:29033"/>
        <dbReference type="ChEBI" id="CHEBI:29034"/>
        <dbReference type="EC" id="7.1.1.9"/>
    </reaction>
</comment>
<evidence type="ECO:0000256" key="4">
    <source>
        <dbReference type="ARBA" id="ARBA00022448"/>
    </source>
</evidence>
<dbReference type="InterPro" id="IPR045187">
    <property type="entry name" value="CcO_II"/>
</dbReference>
<evidence type="ECO:0000256" key="6">
    <source>
        <dbReference type="ARBA" id="ARBA00022660"/>
    </source>
</evidence>
<organism evidence="22 23">
    <name type="scientific">Pseudolabrys taiwanensis</name>
    <dbReference type="NCBI Taxonomy" id="331696"/>
    <lineage>
        <taxon>Bacteria</taxon>
        <taxon>Pseudomonadati</taxon>
        <taxon>Pseudomonadota</taxon>
        <taxon>Alphaproteobacteria</taxon>
        <taxon>Hyphomicrobiales</taxon>
        <taxon>Xanthobacteraceae</taxon>
        <taxon>Pseudolabrys</taxon>
    </lineage>
</organism>
<dbReference type="NCBIfam" id="TIGR02866">
    <property type="entry name" value="CoxB"/>
    <property type="match status" value="1"/>
</dbReference>
<keyword evidence="22" id="KW-0560">Oxidoreductase</keyword>
<dbReference type="PROSITE" id="PS00078">
    <property type="entry name" value="COX2"/>
    <property type="match status" value="1"/>
</dbReference>
<dbReference type="EC" id="7.1.1.9" evidence="3"/>
<evidence type="ECO:0000256" key="15">
    <source>
        <dbReference type="ARBA" id="ARBA00024688"/>
    </source>
</evidence>
<evidence type="ECO:0000256" key="18">
    <source>
        <dbReference type="PROSITE-ProRule" id="PRU00433"/>
    </source>
</evidence>
<evidence type="ECO:0000256" key="5">
    <source>
        <dbReference type="ARBA" id="ARBA00022617"/>
    </source>
</evidence>
<dbReference type="PANTHER" id="PTHR22888:SF9">
    <property type="entry name" value="CYTOCHROME C OXIDASE SUBUNIT 2"/>
    <property type="match status" value="1"/>
</dbReference>
<dbReference type="GO" id="GO:0005507">
    <property type="term" value="F:copper ion binding"/>
    <property type="evidence" value="ECO:0007669"/>
    <property type="project" value="InterPro"/>
</dbReference>
<dbReference type="GO" id="GO:0020037">
    <property type="term" value="F:heme binding"/>
    <property type="evidence" value="ECO:0007669"/>
    <property type="project" value="InterPro"/>
</dbReference>
<dbReference type="PROSITE" id="PS51007">
    <property type="entry name" value="CYTC"/>
    <property type="match status" value="1"/>
</dbReference>
<dbReference type="OrthoDB" id="9781261at2"/>
<name>A0A345ZZE8_9HYPH</name>
<dbReference type="AlphaFoldDB" id="A0A345ZZE8"/>
<dbReference type="InterPro" id="IPR002429">
    <property type="entry name" value="CcO_II-like_C"/>
</dbReference>
<keyword evidence="6" id="KW-0679">Respiratory chain</keyword>
<evidence type="ECO:0000256" key="2">
    <source>
        <dbReference type="ARBA" id="ARBA00007866"/>
    </source>
</evidence>
<evidence type="ECO:0000313" key="22">
    <source>
        <dbReference type="EMBL" id="AXK82295.1"/>
    </source>
</evidence>
<evidence type="ECO:0000256" key="1">
    <source>
        <dbReference type="ARBA" id="ARBA00004141"/>
    </source>
</evidence>